<feature type="transmembrane region" description="Helical" evidence="7">
    <location>
        <begin position="641"/>
        <end position="661"/>
    </location>
</feature>
<dbReference type="AlphaFoldDB" id="A0A921GFP9"/>
<evidence type="ECO:0000256" key="2">
    <source>
        <dbReference type="ARBA" id="ARBA00022512"/>
    </source>
</evidence>
<proteinExistence type="predicted"/>
<evidence type="ECO:0000313" key="11">
    <source>
        <dbReference type="Proteomes" id="UP000697330"/>
    </source>
</evidence>
<dbReference type="GO" id="GO:0030313">
    <property type="term" value="C:cell envelope"/>
    <property type="evidence" value="ECO:0007669"/>
    <property type="project" value="UniProtKB-SubCell"/>
</dbReference>
<evidence type="ECO:0000256" key="4">
    <source>
        <dbReference type="ARBA" id="ARBA00022729"/>
    </source>
</evidence>
<evidence type="ECO:0000259" key="9">
    <source>
        <dbReference type="PROSITE" id="PS50847"/>
    </source>
</evidence>
<organism evidence="10 11">
    <name type="scientific">Thermophilibacter provencensis</name>
    <dbReference type="NCBI Taxonomy" id="1852386"/>
    <lineage>
        <taxon>Bacteria</taxon>
        <taxon>Bacillati</taxon>
        <taxon>Actinomycetota</taxon>
        <taxon>Coriobacteriia</taxon>
        <taxon>Coriobacteriales</taxon>
        <taxon>Atopobiaceae</taxon>
        <taxon>Thermophilibacter</taxon>
    </lineage>
</organism>
<evidence type="ECO:0000256" key="3">
    <source>
        <dbReference type="ARBA" id="ARBA00022525"/>
    </source>
</evidence>
<dbReference type="PROSITE" id="PS50847">
    <property type="entry name" value="GRAM_POS_ANCHORING"/>
    <property type="match status" value="1"/>
</dbReference>
<dbReference type="Gene3D" id="2.60.40.4270">
    <property type="entry name" value="Listeria-Bacteroides repeat domain"/>
    <property type="match status" value="5"/>
</dbReference>
<keyword evidence="4 8" id="KW-0732">Signal</keyword>
<dbReference type="InterPro" id="IPR019931">
    <property type="entry name" value="LPXTG_anchor"/>
</dbReference>
<comment type="subcellular location">
    <subcellularLocation>
        <location evidence="1">Cell envelope</location>
    </subcellularLocation>
</comment>
<feature type="domain" description="Gram-positive cocci surface proteins LPxTG" evidence="9">
    <location>
        <begin position="632"/>
        <end position="667"/>
    </location>
</feature>
<evidence type="ECO:0000256" key="7">
    <source>
        <dbReference type="SAM" id="Phobius"/>
    </source>
</evidence>
<accession>A0A921GFP9</accession>
<dbReference type="EMBL" id="DYWQ01000096">
    <property type="protein sequence ID" value="HJF45477.1"/>
    <property type="molecule type" value="Genomic_DNA"/>
</dbReference>
<keyword evidence="7" id="KW-0472">Membrane</keyword>
<comment type="caution">
    <text evidence="10">The sequence shown here is derived from an EMBL/GenBank/DDBJ whole genome shotgun (WGS) entry which is preliminary data.</text>
</comment>
<protein>
    <submittedName>
        <fullName evidence="10">InlB B-repeat-containing protein</fullName>
    </submittedName>
</protein>
<keyword evidence="3" id="KW-0964">Secreted</keyword>
<dbReference type="NCBIfam" id="TIGR02543">
    <property type="entry name" value="List_Bact_rpt"/>
    <property type="match status" value="1"/>
</dbReference>
<dbReference type="NCBIfam" id="TIGR01167">
    <property type="entry name" value="LPXTG_anchor"/>
    <property type="match status" value="1"/>
</dbReference>
<evidence type="ECO:0000256" key="5">
    <source>
        <dbReference type="ARBA" id="ARBA00023088"/>
    </source>
</evidence>
<evidence type="ECO:0000256" key="6">
    <source>
        <dbReference type="SAM" id="MobiDB-lite"/>
    </source>
</evidence>
<dbReference type="InterPro" id="IPR013378">
    <property type="entry name" value="InlB-like_B-rpt"/>
</dbReference>
<evidence type="ECO:0000313" key="10">
    <source>
        <dbReference type="EMBL" id="HJF45477.1"/>
    </source>
</evidence>
<reference evidence="10" key="1">
    <citation type="journal article" date="2021" name="PeerJ">
        <title>Extensive microbial diversity within the chicken gut microbiome revealed by metagenomics and culture.</title>
        <authorList>
            <person name="Gilroy R."/>
            <person name="Ravi A."/>
            <person name="Getino M."/>
            <person name="Pursley I."/>
            <person name="Horton D.L."/>
            <person name="Alikhan N.F."/>
            <person name="Baker D."/>
            <person name="Gharbi K."/>
            <person name="Hall N."/>
            <person name="Watson M."/>
            <person name="Adriaenssens E.M."/>
            <person name="Foster-Nyarko E."/>
            <person name="Jarju S."/>
            <person name="Secka A."/>
            <person name="Antonio M."/>
            <person name="Oren A."/>
            <person name="Chaudhuri R.R."/>
            <person name="La Ragione R."/>
            <person name="Hildebrand F."/>
            <person name="Pallen M.J."/>
        </authorList>
    </citation>
    <scope>NUCLEOTIDE SEQUENCE</scope>
    <source>
        <strain evidence="10">CHK124-7917</strain>
    </source>
</reference>
<gene>
    <name evidence="10" type="ORF">K8U72_06820</name>
</gene>
<feature type="chain" id="PRO_5037081823" evidence="8">
    <location>
        <begin position="31"/>
        <end position="667"/>
    </location>
</feature>
<reference evidence="10" key="2">
    <citation type="submission" date="2021-09" db="EMBL/GenBank/DDBJ databases">
        <authorList>
            <person name="Gilroy R."/>
        </authorList>
    </citation>
    <scope>NUCLEOTIDE SEQUENCE</scope>
    <source>
        <strain evidence="10">CHK124-7917</strain>
    </source>
</reference>
<evidence type="ECO:0000256" key="8">
    <source>
        <dbReference type="SAM" id="SignalP"/>
    </source>
</evidence>
<evidence type="ECO:0000256" key="1">
    <source>
        <dbReference type="ARBA" id="ARBA00004196"/>
    </source>
</evidence>
<dbReference type="RefSeq" id="WP_274959237.1">
    <property type="nucleotide sequence ID" value="NZ_DYWQ01000096.1"/>
</dbReference>
<keyword evidence="7" id="KW-0812">Transmembrane</keyword>
<keyword evidence="2" id="KW-0134">Cell wall</keyword>
<feature type="signal peptide" evidence="8">
    <location>
        <begin position="1"/>
        <end position="30"/>
    </location>
</feature>
<sequence>MDKKRVFNAAVTAGLSLSMVLTSVPATALAQTDMGASAITQAAEMVDVAIVTKDSTQYLACPKDGSLGSTVAAVDLTGIKSFTWTDSNGVFHEFAASKLASYIFIESCTLTAVYDEVPEDTIEVTLDMNYPDGSDAQVVATADENGKISAPADPTCEGFGFVGWAVNGNTDNMVTSGVAGDMVYTADTTLVAQWVEAPKATAKITYQVTNPADGSYYEIETTADQAGHVAQPADPSAEGFDFVGWAVNGDTDNVFTSGAISSVAWDEDTTFVALWAPASEDSVTLTYKVSNPADGSYYEIQATVDEDGHVAKPADPAAEGYEFVGWAIEGTTNIFTSGAIETLTWEKDTTFVAQWAPVADEAPTVTYNVTNPSDGSSYQIVATVDSTGHVSKPADPADEGYVFVGWKMDGTEDVYTSGAISFLTWDEDVSFTAQWVAEPVEEESVEITYDLNFPDGSDAQVVATANEDGFVARPADPTCTGWKFIGWKCINPAGDDLLTSDDVASISWSSDQLLQAQWEKVADPVAETHTVTFDYCLTNTNDLLVEVEDGQPVARPADPTCAGYVFTGWYSDVDRTQLWDFSTPVTSDMTLYANWAEAETPSDPVVPGDDTATPETPQESEEAKAEEAKSEVPETGDATNAVAVTGIGIAGLMAAAASFILRRRNEQ</sequence>
<dbReference type="Pfam" id="PF09479">
    <property type="entry name" value="Flg_new"/>
    <property type="match status" value="6"/>
</dbReference>
<keyword evidence="7" id="KW-1133">Transmembrane helix</keyword>
<dbReference type="Proteomes" id="UP000697330">
    <property type="component" value="Unassembled WGS sequence"/>
</dbReference>
<feature type="compositionally biased region" description="Basic and acidic residues" evidence="6">
    <location>
        <begin position="621"/>
        <end position="632"/>
    </location>
</feature>
<dbReference type="InterPro" id="IPR042229">
    <property type="entry name" value="Listeria/Bacterioides_rpt_sf"/>
</dbReference>
<keyword evidence="5" id="KW-0572">Peptidoglycan-anchor</keyword>
<feature type="region of interest" description="Disordered" evidence="6">
    <location>
        <begin position="599"/>
        <end position="638"/>
    </location>
</feature>
<name>A0A921GFP9_9ACTN</name>